<keyword evidence="5 7" id="KW-0627">Porphyrin biosynthesis</keyword>
<dbReference type="PANTHER" id="PTHR11108:SF1">
    <property type="entry name" value="FERROCHELATASE, MITOCHONDRIAL"/>
    <property type="match status" value="1"/>
</dbReference>
<feature type="binding site" evidence="7">
    <location>
        <position position="30"/>
    </location>
    <ligand>
        <name>Fe-coproporphyrin III</name>
        <dbReference type="ChEBI" id="CHEBI:68438"/>
    </ligand>
</feature>
<dbReference type="EMBL" id="JAEQNB010000003">
    <property type="protein sequence ID" value="MBL0387291.1"/>
    <property type="molecule type" value="Genomic_DNA"/>
</dbReference>
<accession>A0ABS1JAI0</accession>
<feature type="binding site" evidence="7">
    <location>
        <begin position="46"/>
        <end position="47"/>
    </location>
    <ligand>
        <name>Fe-coproporphyrin III</name>
        <dbReference type="ChEBI" id="CHEBI:68438"/>
    </ligand>
</feature>
<comment type="similarity">
    <text evidence="7 8">Belongs to the ferrochelatase family.</text>
</comment>
<dbReference type="InterPro" id="IPR001015">
    <property type="entry name" value="Ferrochelatase"/>
</dbReference>
<gene>
    <name evidence="7" type="primary">cpfC</name>
    <name evidence="9" type="ORF">JJB07_11575</name>
</gene>
<dbReference type="GO" id="GO:0016829">
    <property type="term" value="F:lyase activity"/>
    <property type="evidence" value="ECO:0007669"/>
    <property type="project" value="UniProtKB-KW"/>
</dbReference>
<comment type="caution">
    <text evidence="9">The sequence shown here is derived from an EMBL/GenBank/DDBJ whole genome shotgun (WGS) entry which is preliminary data.</text>
</comment>
<dbReference type="HAMAP" id="MF_00323">
    <property type="entry name" value="Ferrochelatase"/>
    <property type="match status" value="1"/>
</dbReference>
<feature type="binding site" evidence="7">
    <location>
        <position position="125"/>
    </location>
    <ligand>
        <name>Fe-coproporphyrin III</name>
        <dbReference type="ChEBI" id="CHEBI:68438"/>
    </ligand>
</feature>
<name>A0ABS1JAI0_9BACL</name>
<protein>
    <recommendedName>
        <fullName evidence="7">Coproporphyrin III ferrochelatase</fullName>
        <ecNumber evidence="7">4.99.1.9</ecNumber>
    </recommendedName>
</protein>
<keyword evidence="7 8" id="KW-0963">Cytoplasm</keyword>
<dbReference type="SUPFAM" id="SSF53800">
    <property type="entry name" value="Chelatase"/>
    <property type="match status" value="1"/>
</dbReference>
<keyword evidence="2 7" id="KW-0408">Iron</keyword>
<comment type="pathway">
    <text evidence="1 7 8">Porphyrin-containing compound metabolism; protoheme biosynthesis.</text>
</comment>
<comment type="function">
    <text evidence="7 8">Involved in coproporphyrin-dependent heme b biosynthesis. Catalyzes the insertion of ferrous iron into coproporphyrin III to form Fe-coproporphyrin III.</text>
</comment>
<comment type="subcellular location">
    <subcellularLocation>
        <location evidence="7 8">Cytoplasm</location>
    </subcellularLocation>
</comment>
<dbReference type="NCBIfam" id="TIGR00109">
    <property type="entry name" value="hemH"/>
    <property type="match status" value="1"/>
</dbReference>
<dbReference type="RefSeq" id="WP_201635141.1">
    <property type="nucleotide sequence ID" value="NZ_JAEQNB010000003.1"/>
</dbReference>
<sequence length="311" mass="34708">MSKKIIGILTMAYGTPTAVDEIEPYYTHIRRGRPPEKQQLDDLIARYEAIGGLSPLNEITGRQVVGLAMTLAQMEPDVEYRVYIGMKHWHPYIDEAVQQMHADGITEAVGIVWAPHYSSMSVGTYIEYAEKAREKYGGPAKMTYVQDWHMQPNFIASTATRVRAALDEIPEAQRAETPVVFTAHSLPARITQMGDPYPQQIEESARAIANAIGHKNWFTGWQSAGRTPEPWLGPDILDVIKEQAQQGVKSLVICPFGFVSDHLEVLYDVDIEAKQLANELGIQLVRAASPNDEFDFLRAVATAVLEQADKD</sequence>
<keyword evidence="3 7" id="KW-0350">Heme biosynthesis</keyword>
<dbReference type="InterPro" id="IPR019772">
    <property type="entry name" value="Ferrochelatase_AS"/>
</dbReference>
<feature type="binding site" evidence="7">
    <location>
        <position position="264"/>
    </location>
    <ligand>
        <name>Fe(2+)</name>
        <dbReference type="ChEBI" id="CHEBI:29033"/>
    </ligand>
</feature>
<keyword evidence="10" id="KW-1185">Reference proteome</keyword>
<evidence type="ECO:0000256" key="1">
    <source>
        <dbReference type="ARBA" id="ARBA00004744"/>
    </source>
</evidence>
<evidence type="ECO:0000313" key="10">
    <source>
        <dbReference type="Proteomes" id="UP000602284"/>
    </source>
</evidence>
<evidence type="ECO:0000256" key="2">
    <source>
        <dbReference type="ARBA" id="ARBA00023004"/>
    </source>
</evidence>
<dbReference type="EC" id="4.99.1.9" evidence="7"/>
<evidence type="ECO:0000256" key="8">
    <source>
        <dbReference type="RuleBase" id="RU000607"/>
    </source>
</evidence>
<evidence type="ECO:0000256" key="7">
    <source>
        <dbReference type="HAMAP-Rule" id="MF_00323"/>
    </source>
</evidence>
<dbReference type="CDD" id="cd03411">
    <property type="entry name" value="Ferrochelatase_N"/>
    <property type="match status" value="1"/>
</dbReference>
<dbReference type="Pfam" id="PF00762">
    <property type="entry name" value="Ferrochelatase"/>
    <property type="match status" value="1"/>
</dbReference>
<proteinExistence type="inferred from homology"/>
<dbReference type="InterPro" id="IPR033659">
    <property type="entry name" value="Ferrochelatase_N"/>
</dbReference>
<organism evidence="9 10">
    <name type="scientific">Tumebacillus amylolyticus</name>
    <dbReference type="NCBI Taxonomy" id="2801339"/>
    <lineage>
        <taxon>Bacteria</taxon>
        <taxon>Bacillati</taxon>
        <taxon>Bacillota</taxon>
        <taxon>Bacilli</taxon>
        <taxon>Bacillales</taxon>
        <taxon>Alicyclobacillaceae</taxon>
        <taxon>Tumebacillus</taxon>
    </lineage>
</organism>
<evidence type="ECO:0000256" key="4">
    <source>
        <dbReference type="ARBA" id="ARBA00023239"/>
    </source>
</evidence>
<keyword evidence="4 7" id="KW-0456">Lyase</keyword>
<feature type="binding site" description="axial binding residue" evidence="7">
    <location>
        <position position="13"/>
    </location>
    <ligand>
        <name>Fe-coproporphyrin III</name>
        <dbReference type="ChEBI" id="CHEBI:68438"/>
    </ligand>
    <ligandPart>
        <name>Fe</name>
        <dbReference type="ChEBI" id="CHEBI:18248"/>
    </ligandPart>
</feature>
<dbReference type="PANTHER" id="PTHR11108">
    <property type="entry name" value="FERROCHELATASE"/>
    <property type="match status" value="1"/>
</dbReference>
<evidence type="ECO:0000256" key="3">
    <source>
        <dbReference type="ARBA" id="ARBA00023133"/>
    </source>
</evidence>
<dbReference type="InterPro" id="IPR033644">
    <property type="entry name" value="Ferrochelatase_C"/>
</dbReference>
<dbReference type="Gene3D" id="3.40.50.1400">
    <property type="match status" value="2"/>
</dbReference>
<dbReference type="PROSITE" id="PS00534">
    <property type="entry name" value="FERROCHELATASE"/>
    <property type="match status" value="1"/>
</dbReference>
<reference evidence="9 10" key="1">
    <citation type="submission" date="2021-01" db="EMBL/GenBank/DDBJ databases">
        <title>Tumebacillus sp. strain ITR2 16S ribosomal RNA gene Genome sequencing and assembly.</title>
        <authorList>
            <person name="Kang M."/>
        </authorList>
    </citation>
    <scope>NUCLEOTIDE SEQUENCE [LARGE SCALE GENOMIC DNA]</scope>
    <source>
        <strain evidence="9 10">ITR2</strain>
    </source>
</reference>
<feature type="binding site" evidence="7">
    <location>
        <position position="54"/>
    </location>
    <ligand>
        <name>Fe-coproporphyrin III</name>
        <dbReference type="ChEBI" id="CHEBI:68438"/>
    </ligand>
</feature>
<evidence type="ECO:0000256" key="5">
    <source>
        <dbReference type="ARBA" id="ARBA00023244"/>
    </source>
</evidence>
<evidence type="ECO:0000313" key="9">
    <source>
        <dbReference type="EMBL" id="MBL0387291.1"/>
    </source>
</evidence>
<keyword evidence="7" id="KW-0479">Metal-binding</keyword>
<comment type="catalytic activity">
    <reaction evidence="6">
        <text>Fe-coproporphyrin III + 2 H(+) = coproporphyrin III + Fe(2+)</text>
        <dbReference type="Rhea" id="RHEA:49572"/>
        <dbReference type="ChEBI" id="CHEBI:15378"/>
        <dbReference type="ChEBI" id="CHEBI:29033"/>
        <dbReference type="ChEBI" id="CHEBI:68438"/>
        <dbReference type="ChEBI" id="CHEBI:131725"/>
        <dbReference type="EC" id="4.99.1.9"/>
    </reaction>
    <physiologicalReaction direction="right-to-left" evidence="6">
        <dbReference type="Rhea" id="RHEA:49574"/>
    </physiologicalReaction>
</comment>
<evidence type="ECO:0000256" key="6">
    <source>
        <dbReference type="ARBA" id="ARBA00024536"/>
    </source>
</evidence>
<feature type="binding site" evidence="7">
    <location>
        <position position="184"/>
    </location>
    <ligand>
        <name>Fe(2+)</name>
        <dbReference type="ChEBI" id="CHEBI:29033"/>
    </ligand>
</feature>
<dbReference type="CDD" id="cd00419">
    <property type="entry name" value="Ferrochelatase_C"/>
    <property type="match status" value="1"/>
</dbReference>
<dbReference type="Proteomes" id="UP000602284">
    <property type="component" value="Unassembled WGS sequence"/>
</dbReference>